<sequence>MSMAPAFTCNACHRVIGQDEGHNVTDDHRLICYPCLTTTPLHSRWYPQCPNGWHDMYDHIRYVSGNRTSTAMLLGCWHPTRSTSEAS</sequence>
<evidence type="ECO:0000313" key="1">
    <source>
        <dbReference type="EMBL" id="SMY04070.1"/>
    </source>
</evidence>
<protein>
    <submittedName>
        <fullName evidence="1">Uncharacterized protein</fullName>
    </submittedName>
</protein>
<dbReference type="AlphaFoldDB" id="A0A2H1KWH3"/>
<reference evidence="1 2" key="1">
    <citation type="submission" date="2017-03" db="EMBL/GenBank/DDBJ databases">
        <authorList>
            <person name="Afonso C.L."/>
            <person name="Miller P.J."/>
            <person name="Scott M.A."/>
            <person name="Spackman E."/>
            <person name="Goraichik I."/>
            <person name="Dimitrov K.M."/>
            <person name="Suarez D.L."/>
            <person name="Swayne D.E."/>
        </authorList>
    </citation>
    <scope>NUCLEOTIDE SEQUENCE [LARGE SCALE GENOMIC DNA]</scope>
    <source>
        <strain evidence="1 2">CNRZ 918</strain>
    </source>
</reference>
<dbReference type="EMBL" id="FXZD01000013">
    <property type="protein sequence ID" value="SMY04070.1"/>
    <property type="molecule type" value="Genomic_DNA"/>
</dbReference>
<evidence type="ECO:0000313" key="2">
    <source>
        <dbReference type="Proteomes" id="UP000234433"/>
    </source>
</evidence>
<dbReference type="Proteomes" id="UP000234433">
    <property type="component" value="Unassembled WGS sequence"/>
</dbReference>
<name>A0A2H1KWH3_9MICO</name>
<proteinExistence type="predicted"/>
<gene>
    <name evidence="1" type="ORF">BANT918_02966</name>
</gene>
<accession>A0A2H1KWH3</accession>
<organism evidence="1 2">
    <name type="scientific">Brevibacterium antiquum CNRZ 918</name>
    <dbReference type="NCBI Taxonomy" id="1255637"/>
    <lineage>
        <taxon>Bacteria</taxon>
        <taxon>Bacillati</taxon>
        <taxon>Actinomycetota</taxon>
        <taxon>Actinomycetes</taxon>
        <taxon>Micrococcales</taxon>
        <taxon>Brevibacteriaceae</taxon>
        <taxon>Brevibacterium</taxon>
    </lineage>
</organism>